<dbReference type="Proteomes" id="UP001151699">
    <property type="component" value="Chromosome A"/>
</dbReference>
<comment type="cofactor">
    <cofactor evidence="1">
        <name>heme</name>
        <dbReference type="ChEBI" id="CHEBI:30413"/>
    </cofactor>
</comment>
<evidence type="ECO:0000256" key="5">
    <source>
        <dbReference type="ARBA" id="ARBA00022617"/>
    </source>
</evidence>
<protein>
    <submittedName>
        <fullName evidence="14">Cytochrome P450 6d1</fullName>
    </submittedName>
</protein>
<dbReference type="GO" id="GO:0016705">
    <property type="term" value="F:oxidoreductase activity, acting on paired donors, with incorporation or reduction of molecular oxygen"/>
    <property type="evidence" value="ECO:0007669"/>
    <property type="project" value="InterPro"/>
</dbReference>
<evidence type="ECO:0000256" key="4">
    <source>
        <dbReference type="ARBA" id="ARBA00010617"/>
    </source>
</evidence>
<evidence type="ECO:0000256" key="6">
    <source>
        <dbReference type="ARBA" id="ARBA00022723"/>
    </source>
</evidence>
<keyword evidence="13" id="KW-1133">Transmembrane helix</keyword>
<dbReference type="Pfam" id="PF00067">
    <property type="entry name" value="p450"/>
    <property type="match status" value="1"/>
</dbReference>
<keyword evidence="7" id="KW-0256">Endoplasmic reticulum</keyword>
<keyword evidence="8" id="KW-0492">Microsome</keyword>
<keyword evidence="6" id="KW-0479">Metal-binding</keyword>
<dbReference type="AlphaFoldDB" id="A0A9Q0ND15"/>
<evidence type="ECO:0000256" key="2">
    <source>
        <dbReference type="ARBA" id="ARBA00004174"/>
    </source>
</evidence>
<evidence type="ECO:0000256" key="11">
    <source>
        <dbReference type="ARBA" id="ARBA00023033"/>
    </source>
</evidence>
<keyword evidence="15" id="KW-1185">Reference proteome</keyword>
<evidence type="ECO:0000256" key="8">
    <source>
        <dbReference type="ARBA" id="ARBA00022848"/>
    </source>
</evidence>
<dbReference type="InterPro" id="IPR001128">
    <property type="entry name" value="Cyt_P450"/>
</dbReference>
<dbReference type="GO" id="GO:0005506">
    <property type="term" value="F:iron ion binding"/>
    <property type="evidence" value="ECO:0007669"/>
    <property type="project" value="InterPro"/>
</dbReference>
<evidence type="ECO:0000256" key="7">
    <source>
        <dbReference type="ARBA" id="ARBA00022824"/>
    </source>
</evidence>
<dbReference type="GO" id="GO:0005789">
    <property type="term" value="C:endoplasmic reticulum membrane"/>
    <property type="evidence" value="ECO:0007669"/>
    <property type="project" value="UniProtKB-SubCell"/>
</dbReference>
<keyword evidence="11" id="KW-0503">Monooxygenase</keyword>
<organism evidence="14 15">
    <name type="scientific">Pseudolycoriella hygida</name>
    <dbReference type="NCBI Taxonomy" id="35572"/>
    <lineage>
        <taxon>Eukaryota</taxon>
        <taxon>Metazoa</taxon>
        <taxon>Ecdysozoa</taxon>
        <taxon>Arthropoda</taxon>
        <taxon>Hexapoda</taxon>
        <taxon>Insecta</taxon>
        <taxon>Pterygota</taxon>
        <taxon>Neoptera</taxon>
        <taxon>Endopterygota</taxon>
        <taxon>Diptera</taxon>
        <taxon>Nematocera</taxon>
        <taxon>Sciaroidea</taxon>
        <taxon>Sciaridae</taxon>
        <taxon>Pseudolycoriella</taxon>
    </lineage>
</organism>
<feature type="transmembrane region" description="Helical" evidence="13">
    <location>
        <begin position="97"/>
        <end position="114"/>
    </location>
</feature>
<proteinExistence type="inferred from homology"/>
<feature type="transmembrane region" description="Helical" evidence="13">
    <location>
        <begin position="36"/>
        <end position="60"/>
    </location>
</feature>
<keyword evidence="9" id="KW-0560">Oxidoreductase</keyword>
<dbReference type="PANTHER" id="PTHR24292">
    <property type="entry name" value="CYTOCHROME P450"/>
    <property type="match status" value="1"/>
</dbReference>
<comment type="similarity">
    <text evidence="4">Belongs to the cytochrome P450 family.</text>
</comment>
<evidence type="ECO:0000256" key="10">
    <source>
        <dbReference type="ARBA" id="ARBA00023004"/>
    </source>
</evidence>
<evidence type="ECO:0000256" key="13">
    <source>
        <dbReference type="SAM" id="Phobius"/>
    </source>
</evidence>
<dbReference type="InterPro" id="IPR050476">
    <property type="entry name" value="Insect_CytP450_Detox"/>
</dbReference>
<gene>
    <name evidence="14" type="primary">CYP6D1_1</name>
    <name evidence="14" type="ORF">Bhyg_02875</name>
</gene>
<evidence type="ECO:0000313" key="15">
    <source>
        <dbReference type="Proteomes" id="UP001151699"/>
    </source>
</evidence>
<dbReference type="Gene3D" id="1.10.630.10">
    <property type="entry name" value="Cytochrome P450"/>
    <property type="match status" value="1"/>
</dbReference>
<dbReference type="GO" id="GO:0020037">
    <property type="term" value="F:heme binding"/>
    <property type="evidence" value="ECO:0007669"/>
    <property type="project" value="InterPro"/>
</dbReference>
<evidence type="ECO:0000256" key="9">
    <source>
        <dbReference type="ARBA" id="ARBA00023002"/>
    </source>
</evidence>
<keyword evidence="13" id="KW-0812">Transmembrane</keyword>
<dbReference type="OrthoDB" id="8195814at2759"/>
<dbReference type="GO" id="GO:0004497">
    <property type="term" value="F:monooxygenase activity"/>
    <property type="evidence" value="ECO:0007669"/>
    <property type="project" value="UniProtKB-KW"/>
</dbReference>
<evidence type="ECO:0000256" key="3">
    <source>
        <dbReference type="ARBA" id="ARBA00004406"/>
    </source>
</evidence>
<dbReference type="SUPFAM" id="SSF48264">
    <property type="entry name" value="Cytochrome P450"/>
    <property type="match status" value="1"/>
</dbReference>
<accession>A0A9Q0ND15</accession>
<dbReference type="PANTHER" id="PTHR24292:SF100">
    <property type="entry name" value="CYTOCHROME P450 6A16, ISOFORM B-RELATED"/>
    <property type="match status" value="1"/>
</dbReference>
<evidence type="ECO:0000256" key="1">
    <source>
        <dbReference type="ARBA" id="ARBA00001971"/>
    </source>
</evidence>
<keyword evidence="5" id="KW-0349">Heme</keyword>
<comment type="caution">
    <text evidence="14">The sequence shown here is derived from an EMBL/GenBank/DDBJ whole genome shotgun (WGS) entry which is preliminary data.</text>
</comment>
<evidence type="ECO:0000256" key="12">
    <source>
        <dbReference type="ARBA" id="ARBA00023136"/>
    </source>
</evidence>
<dbReference type="EMBL" id="WJQU01000001">
    <property type="protein sequence ID" value="KAJ6647652.1"/>
    <property type="molecule type" value="Genomic_DNA"/>
</dbReference>
<sequence length="366" mass="42683">METLPARHPIYLYPHDTDHYILIVPRRYKSKTEYDFIFKSPLLLVWAPMTAIVAIMRFLFKKIKKTDKTLVGISLETFGLSLGMSFSDTVSSAAENFLLWCFCLGTMLSGMLLSSEMFRGFALHVDILAINNLEELETSGMKTVAPFGSESIKYFFNNIPQNLKWKYSISYDISDMIQRRNRRYAYVIRESKFNILFSKDKDAWHVIERFGYEHLSYKLRKFSLIEDRMNTIIQRCVDHGIVKYLKEKNKRILIGIKPTEQTKDNEAISTNVKPLSLSDMKNSFLLAALGLLLIFRMLHRRSATKISYCWVLFRVCNEDYQVPDTNLIVPKGTEMMIPVLDIHRNPDIYHNAMEFRPERFLNSSTG</sequence>
<name>A0A9Q0ND15_9DIPT</name>
<keyword evidence="12 13" id="KW-0472">Membrane</keyword>
<evidence type="ECO:0000313" key="14">
    <source>
        <dbReference type="EMBL" id="KAJ6647652.1"/>
    </source>
</evidence>
<comment type="subcellular location">
    <subcellularLocation>
        <location evidence="3">Endoplasmic reticulum membrane</location>
        <topology evidence="3">Peripheral membrane protein</topology>
    </subcellularLocation>
    <subcellularLocation>
        <location evidence="2">Microsome membrane</location>
        <topology evidence="2">Peripheral membrane protein</topology>
    </subcellularLocation>
</comment>
<dbReference type="InterPro" id="IPR036396">
    <property type="entry name" value="Cyt_P450_sf"/>
</dbReference>
<keyword evidence="10" id="KW-0408">Iron</keyword>
<reference evidence="14" key="1">
    <citation type="submission" date="2022-07" db="EMBL/GenBank/DDBJ databases">
        <authorList>
            <person name="Trinca V."/>
            <person name="Uliana J.V.C."/>
            <person name="Torres T.T."/>
            <person name="Ward R.J."/>
            <person name="Monesi N."/>
        </authorList>
    </citation>
    <scope>NUCLEOTIDE SEQUENCE</scope>
    <source>
        <strain evidence="14">HSMRA1968</strain>
        <tissue evidence="14">Whole embryos</tissue>
    </source>
</reference>